<protein>
    <submittedName>
        <fullName evidence="1">Glycerol-3-phosphate responsive antiterminator</fullName>
    </submittedName>
</protein>
<sequence>MIDFYDRTHKQPIIAAVNNRNTLQDALNSPTEIIFLLNGDIMMLEETVKVVRESNKGLYIHIDLMEGLSKDFMSLKFVKEKVKPDGILTTKPNLIRHAKQLNMFVIQRLFIVDSISLETGIKSLQSMKPDAVEIMPGIMPKVVSEISKESKTPVIAGGLIHQKSDIIASLNAGAIAISTSKKEVWYK</sequence>
<dbReference type="PIRSF" id="PIRSF016897">
    <property type="entry name" value="GlpP"/>
    <property type="match status" value="1"/>
</dbReference>
<reference evidence="1" key="1">
    <citation type="journal article" date="2018" name="Antonie Van Leeuwenhoek">
        <title>Proteinivorax hydrogeniformans sp. nov., an anaerobic, haloalkaliphilic bacterium fermenting proteinaceous compounds with high hydrogen production.</title>
        <authorList>
            <person name="Boltyanskaya Y."/>
            <person name="Detkova E."/>
            <person name="Pimenov N."/>
            <person name="Kevbrin V."/>
        </authorList>
    </citation>
    <scope>NUCLEOTIDE SEQUENCE</scope>
    <source>
        <strain evidence="1">Z-710</strain>
    </source>
</reference>
<organism evidence="1">
    <name type="scientific">Proteinivorax hydrogeniformans</name>
    <dbReference type="NCBI Taxonomy" id="1826727"/>
    <lineage>
        <taxon>Bacteria</taxon>
        <taxon>Bacillati</taxon>
        <taxon>Bacillota</taxon>
        <taxon>Clostridia</taxon>
        <taxon>Eubacteriales</taxon>
        <taxon>Proteinivoracaceae</taxon>
        <taxon>Proteinivorax</taxon>
    </lineage>
</organism>
<dbReference type="GO" id="GO:0006355">
    <property type="term" value="P:regulation of DNA-templated transcription"/>
    <property type="evidence" value="ECO:0007669"/>
    <property type="project" value="InterPro"/>
</dbReference>
<dbReference type="Pfam" id="PF04309">
    <property type="entry name" value="G3P_antiterm"/>
    <property type="match status" value="1"/>
</dbReference>
<dbReference type="RefSeq" id="WP_353894105.1">
    <property type="nucleotide sequence ID" value="NZ_CP159485.1"/>
</dbReference>
<proteinExistence type="predicted"/>
<name>A0AAU8HVW9_9FIRM</name>
<dbReference type="GO" id="GO:0006071">
    <property type="term" value="P:glycerol metabolic process"/>
    <property type="evidence" value="ECO:0007669"/>
    <property type="project" value="InterPro"/>
</dbReference>
<gene>
    <name evidence="1" type="ORF">PRVXH_000880</name>
</gene>
<dbReference type="Gene3D" id="3.20.20.70">
    <property type="entry name" value="Aldolase class I"/>
    <property type="match status" value="1"/>
</dbReference>
<evidence type="ECO:0000313" key="1">
    <source>
        <dbReference type="EMBL" id="XCI29557.1"/>
    </source>
</evidence>
<dbReference type="InterPro" id="IPR013785">
    <property type="entry name" value="Aldolase_TIM"/>
</dbReference>
<dbReference type="PANTHER" id="PTHR35787">
    <property type="entry name" value="GLYCEROL UPTAKE OPERON ANTITERMINATOR REGULATORY PROTEIN"/>
    <property type="match status" value="1"/>
</dbReference>
<dbReference type="AlphaFoldDB" id="A0AAU8HVW9"/>
<dbReference type="InterPro" id="IPR006699">
    <property type="entry name" value="GlpP"/>
</dbReference>
<reference evidence="1" key="2">
    <citation type="submission" date="2024-06" db="EMBL/GenBank/DDBJ databases">
        <authorList>
            <person name="Petrova K.O."/>
            <person name="Toshchakov S.V."/>
            <person name="Boltjanskaja Y.V."/>
            <person name="Kevbrin V.V."/>
        </authorList>
    </citation>
    <scope>NUCLEOTIDE SEQUENCE</scope>
    <source>
        <strain evidence="1">Z-710</strain>
    </source>
</reference>
<dbReference type="SUPFAM" id="SSF110391">
    <property type="entry name" value="GlpP-like"/>
    <property type="match status" value="1"/>
</dbReference>
<dbReference type="PANTHER" id="PTHR35787:SF1">
    <property type="entry name" value="GLYCEROL UPTAKE OPERON ANTITERMINATOR REGULATORY PROTEIN"/>
    <property type="match status" value="1"/>
</dbReference>
<dbReference type="EMBL" id="CP159485">
    <property type="protein sequence ID" value="XCI29557.1"/>
    <property type="molecule type" value="Genomic_DNA"/>
</dbReference>
<accession>A0AAU8HVW9</accession>